<comment type="caution">
    <text evidence="2">The sequence shown here is derived from an EMBL/GenBank/DDBJ whole genome shotgun (WGS) entry which is preliminary data.</text>
</comment>
<sequence>MPFPQVPESKIFTPRTKTQHSIFYADVEQHRATHKNRAMAMHQRAKAQCPLGLRSAPNTGQRGLVRLSNMFHAHPVPAGSRVPKAPHGVRGEISTAPSLIPHSVTGDLHSPVIDPRYLCEETTRLSPLRTDAPRSRRP</sequence>
<dbReference type="AlphaFoldDB" id="A0AAV3Y4J3"/>
<reference evidence="2 3" key="1">
    <citation type="journal article" date="2021" name="Elife">
        <title>Chloroplast acquisition without the gene transfer in kleptoplastic sea slugs, Plakobranchus ocellatus.</title>
        <authorList>
            <person name="Maeda T."/>
            <person name="Takahashi S."/>
            <person name="Yoshida T."/>
            <person name="Shimamura S."/>
            <person name="Takaki Y."/>
            <person name="Nagai Y."/>
            <person name="Toyoda A."/>
            <person name="Suzuki Y."/>
            <person name="Arimoto A."/>
            <person name="Ishii H."/>
            <person name="Satoh N."/>
            <person name="Nishiyama T."/>
            <person name="Hasebe M."/>
            <person name="Maruyama T."/>
            <person name="Minagawa J."/>
            <person name="Obokata J."/>
            <person name="Shigenobu S."/>
        </authorList>
    </citation>
    <scope>NUCLEOTIDE SEQUENCE [LARGE SCALE GENOMIC DNA]</scope>
</reference>
<keyword evidence="3" id="KW-1185">Reference proteome</keyword>
<dbReference type="Proteomes" id="UP000735302">
    <property type="component" value="Unassembled WGS sequence"/>
</dbReference>
<feature type="region of interest" description="Disordered" evidence="1">
    <location>
        <begin position="75"/>
        <end position="104"/>
    </location>
</feature>
<evidence type="ECO:0000313" key="2">
    <source>
        <dbReference type="EMBL" id="GFN77320.1"/>
    </source>
</evidence>
<evidence type="ECO:0000313" key="3">
    <source>
        <dbReference type="Proteomes" id="UP000735302"/>
    </source>
</evidence>
<name>A0AAV3Y4J3_9GAST</name>
<gene>
    <name evidence="2" type="ORF">PoB_000382600</name>
</gene>
<accession>A0AAV3Y4J3</accession>
<dbReference type="EMBL" id="BLXT01000469">
    <property type="protein sequence ID" value="GFN77320.1"/>
    <property type="molecule type" value="Genomic_DNA"/>
</dbReference>
<proteinExistence type="predicted"/>
<organism evidence="2 3">
    <name type="scientific">Plakobranchus ocellatus</name>
    <dbReference type="NCBI Taxonomy" id="259542"/>
    <lineage>
        <taxon>Eukaryota</taxon>
        <taxon>Metazoa</taxon>
        <taxon>Spiralia</taxon>
        <taxon>Lophotrochozoa</taxon>
        <taxon>Mollusca</taxon>
        <taxon>Gastropoda</taxon>
        <taxon>Heterobranchia</taxon>
        <taxon>Euthyneura</taxon>
        <taxon>Panpulmonata</taxon>
        <taxon>Sacoglossa</taxon>
        <taxon>Placobranchoidea</taxon>
        <taxon>Plakobranchidae</taxon>
        <taxon>Plakobranchus</taxon>
    </lineage>
</organism>
<protein>
    <submittedName>
        <fullName evidence="2">Uncharacterized protein</fullName>
    </submittedName>
</protein>
<evidence type="ECO:0000256" key="1">
    <source>
        <dbReference type="SAM" id="MobiDB-lite"/>
    </source>
</evidence>